<dbReference type="EMBL" id="CP002156">
    <property type="protein sequence ID" value="ADM10416.1"/>
    <property type="molecule type" value="Genomic_DNA"/>
</dbReference>
<keyword evidence="3 6" id="KW-0663">Pyridoxal phosphate</keyword>
<dbReference type="GO" id="GO:0019346">
    <property type="term" value="P:transsulfuration"/>
    <property type="evidence" value="ECO:0007669"/>
    <property type="project" value="InterPro"/>
</dbReference>
<reference evidence="9" key="1">
    <citation type="submission" date="2010-08" db="EMBL/GenBank/DDBJ databases">
        <title>Genome sequence of Parvularcula bermudensis HTCC2503.</title>
        <authorList>
            <person name="Kang D.-M."/>
            <person name="Oh H.-M."/>
            <person name="Cho J.-C."/>
        </authorList>
    </citation>
    <scope>NUCLEOTIDE SEQUENCE [LARGE SCALE GENOMIC DNA]</scope>
    <source>
        <strain evidence="9">ATCC BAA-594 / HTCC2503 / KCTC 12087</strain>
    </source>
</reference>
<dbReference type="Proteomes" id="UP000001302">
    <property type="component" value="Chromosome"/>
</dbReference>
<protein>
    <submittedName>
        <fullName evidence="8">Cystathionine beta-lyase</fullName>
    </submittedName>
</protein>
<dbReference type="GO" id="GO:0019450">
    <property type="term" value="P:L-cysteine catabolic process to pyruvate"/>
    <property type="evidence" value="ECO:0007669"/>
    <property type="project" value="TreeGrafter"/>
</dbReference>
<evidence type="ECO:0000256" key="1">
    <source>
        <dbReference type="ARBA" id="ARBA00001933"/>
    </source>
</evidence>
<name>E0TDW7_PARBH</name>
<comment type="similarity">
    <text evidence="2 7">Belongs to the trans-sulfuration enzymes family.</text>
</comment>
<dbReference type="PANTHER" id="PTHR43500:SF1">
    <property type="entry name" value="CYSTATHIONINE BETA-LYASE-RELATED"/>
    <property type="match status" value="1"/>
</dbReference>
<dbReference type="Gene3D" id="3.40.640.10">
    <property type="entry name" value="Type I PLP-dependent aspartate aminotransferase-like (Major domain)"/>
    <property type="match status" value="1"/>
</dbReference>
<keyword evidence="9" id="KW-1185">Reference proteome</keyword>
<proteinExistence type="inferred from homology"/>
<evidence type="ECO:0000256" key="5">
    <source>
        <dbReference type="ARBA" id="ARBA00047517"/>
    </source>
</evidence>
<evidence type="ECO:0000313" key="8">
    <source>
        <dbReference type="EMBL" id="ADM10416.1"/>
    </source>
</evidence>
<sequence>MKGPTKDTHLGRPTKGRRLINPSVECGSTVLFSSYDDFRANRPPWHYGRTGTPTHRALEESLCDLEGADNVVLTGSGLEACTLAILSCVTAGGHVLVTDSAYEPTRTFCDGLLRGFDIETTYFDPQAGREEIAALCRPTTQLIFCESPGSLTFEVQDLPAIVAGAGEVPVAVDNTYGAGVLLRPLELGCAISVQALTKYVGGHSDLLLGAVATAPRLSAKVRRMARMLGISVSGRDVAMAHRGLRTLHRRLAVHEENGLGLARFLETHSAIRRVLHPGLDSHPQAALWARDASGTNGLFSVIADWEDEAVTARFIDHLTLFGLGYSWGGYESLCLPAWPTANRTAVPWTEGGQVLRFHAGLEDLDDLIEDVAAALAAATST</sequence>
<dbReference type="NCBIfam" id="TIGR01324">
    <property type="entry name" value="cysta_beta_ly_B"/>
    <property type="match status" value="1"/>
</dbReference>
<keyword evidence="4 8" id="KW-0456">Lyase</keyword>
<dbReference type="GO" id="GO:0047804">
    <property type="term" value="F:cysteine-S-conjugate beta-lyase activity"/>
    <property type="evidence" value="ECO:0007669"/>
    <property type="project" value="InterPro"/>
</dbReference>
<evidence type="ECO:0000256" key="3">
    <source>
        <dbReference type="ARBA" id="ARBA00022898"/>
    </source>
</evidence>
<evidence type="ECO:0000313" key="9">
    <source>
        <dbReference type="Proteomes" id="UP000001302"/>
    </source>
</evidence>
<dbReference type="Gene3D" id="3.90.1150.10">
    <property type="entry name" value="Aspartate Aminotransferase, domain 1"/>
    <property type="match status" value="1"/>
</dbReference>
<evidence type="ECO:0000256" key="6">
    <source>
        <dbReference type="PIRSR" id="PIRSR001434-2"/>
    </source>
</evidence>
<organism evidence="8 9">
    <name type="scientific">Parvularcula bermudensis (strain ATCC BAA-594 / HTCC2503 / KCTC 12087)</name>
    <dbReference type="NCBI Taxonomy" id="314260"/>
    <lineage>
        <taxon>Bacteria</taxon>
        <taxon>Pseudomonadati</taxon>
        <taxon>Pseudomonadota</taxon>
        <taxon>Alphaproteobacteria</taxon>
        <taxon>Parvularculales</taxon>
        <taxon>Parvularculaceae</taxon>
        <taxon>Parvularcula</taxon>
    </lineage>
</organism>
<dbReference type="PANTHER" id="PTHR43500">
    <property type="entry name" value="CYSTATHIONINE BETA-LYASE-RELATED"/>
    <property type="match status" value="1"/>
</dbReference>
<accession>E0TDW7</accession>
<gene>
    <name evidence="8" type="ordered locus">PB2503_11859</name>
</gene>
<dbReference type="RefSeq" id="WP_013301390.1">
    <property type="nucleotide sequence ID" value="NC_014414.1"/>
</dbReference>
<dbReference type="AlphaFoldDB" id="E0TDW7"/>
<dbReference type="PIRSF" id="PIRSF001434">
    <property type="entry name" value="CGS"/>
    <property type="match status" value="1"/>
</dbReference>
<evidence type="ECO:0000256" key="7">
    <source>
        <dbReference type="RuleBase" id="RU362118"/>
    </source>
</evidence>
<dbReference type="InterPro" id="IPR015421">
    <property type="entry name" value="PyrdxlP-dep_Trfase_major"/>
</dbReference>
<reference evidence="8 9" key="2">
    <citation type="journal article" date="2011" name="J. Bacteriol.">
        <title>Complete genome sequence of strain HTCC2503T of Parvularcula bermudensis, the type species of the order "Parvularculales" in the class Alphaproteobacteria.</title>
        <authorList>
            <person name="Oh H.M."/>
            <person name="Kang I."/>
            <person name="Vergin K.L."/>
            <person name="Kang D."/>
            <person name="Rhee K.H."/>
            <person name="Giovannoni S.J."/>
            <person name="Cho J.C."/>
        </authorList>
    </citation>
    <scope>NUCLEOTIDE SEQUENCE [LARGE SCALE GENOMIC DNA]</scope>
    <source>
        <strain evidence="9">ATCC BAA-594 / HTCC2503 / KCTC 12087</strain>
    </source>
</reference>
<evidence type="ECO:0000256" key="2">
    <source>
        <dbReference type="ARBA" id="ARBA00009077"/>
    </source>
</evidence>
<feature type="modified residue" description="N6-(pyridoxal phosphate)lysine" evidence="6">
    <location>
        <position position="198"/>
    </location>
</feature>
<dbReference type="Pfam" id="PF01053">
    <property type="entry name" value="Cys_Met_Meta_PP"/>
    <property type="match status" value="1"/>
</dbReference>
<dbReference type="SUPFAM" id="SSF53383">
    <property type="entry name" value="PLP-dependent transferases"/>
    <property type="match status" value="1"/>
</dbReference>
<comment type="cofactor">
    <cofactor evidence="1 7">
        <name>pyridoxal 5'-phosphate</name>
        <dbReference type="ChEBI" id="CHEBI:597326"/>
    </cofactor>
</comment>
<dbReference type="HOGENOM" id="CLU_018986_5_1_5"/>
<dbReference type="InterPro" id="IPR015422">
    <property type="entry name" value="PyrdxlP-dep_Trfase_small"/>
</dbReference>
<dbReference type="GO" id="GO:0030170">
    <property type="term" value="F:pyridoxal phosphate binding"/>
    <property type="evidence" value="ECO:0007669"/>
    <property type="project" value="InterPro"/>
</dbReference>
<dbReference type="eggNOG" id="COG0626">
    <property type="taxonomic scope" value="Bacteria"/>
</dbReference>
<dbReference type="InterPro" id="IPR000277">
    <property type="entry name" value="Cys/Met-Metab_PyrdxlP-dep_enz"/>
</dbReference>
<comment type="catalytic activity">
    <reaction evidence="5">
        <text>L,L-cystathionine + H2O = L-homocysteine + pyruvate + NH4(+)</text>
        <dbReference type="Rhea" id="RHEA:13965"/>
        <dbReference type="ChEBI" id="CHEBI:15361"/>
        <dbReference type="ChEBI" id="CHEBI:15377"/>
        <dbReference type="ChEBI" id="CHEBI:28938"/>
        <dbReference type="ChEBI" id="CHEBI:58161"/>
        <dbReference type="ChEBI" id="CHEBI:58199"/>
    </reaction>
</comment>
<dbReference type="InterPro" id="IPR006233">
    <property type="entry name" value="Cys_b_lyase_bac"/>
</dbReference>
<dbReference type="STRING" id="314260.PB2503_11859"/>
<dbReference type="KEGG" id="pbr:PB2503_11859"/>
<dbReference type="InterPro" id="IPR015424">
    <property type="entry name" value="PyrdxlP-dep_Trfase"/>
</dbReference>
<dbReference type="OrthoDB" id="9790858at2"/>
<evidence type="ECO:0000256" key="4">
    <source>
        <dbReference type="ARBA" id="ARBA00023239"/>
    </source>
</evidence>